<keyword evidence="4" id="KW-0411">Iron-sulfur</keyword>
<reference evidence="6 7" key="1">
    <citation type="submission" date="2017-09" db="EMBL/GenBank/DDBJ databases">
        <authorList>
            <person name="Ehlers B."/>
            <person name="Leendertz F.H."/>
        </authorList>
    </citation>
    <scope>NUCLEOTIDE SEQUENCE [LARGE SCALE GENOMIC DNA]</scope>
    <source>
        <strain evidence="6 7">DSM 46844</strain>
    </source>
</reference>
<keyword evidence="1" id="KW-0001">2Fe-2S</keyword>
<evidence type="ECO:0000313" key="7">
    <source>
        <dbReference type="Proteomes" id="UP000219514"/>
    </source>
</evidence>
<evidence type="ECO:0000256" key="2">
    <source>
        <dbReference type="ARBA" id="ARBA00022723"/>
    </source>
</evidence>
<keyword evidence="6" id="KW-0223">Dioxygenase</keyword>
<keyword evidence="3" id="KW-0408">Iron</keyword>
<organism evidence="6 7">
    <name type="scientific">Geodermatophilus sabuli</name>
    <dbReference type="NCBI Taxonomy" id="1564158"/>
    <lineage>
        <taxon>Bacteria</taxon>
        <taxon>Bacillati</taxon>
        <taxon>Actinomycetota</taxon>
        <taxon>Actinomycetes</taxon>
        <taxon>Geodermatophilales</taxon>
        <taxon>Geodermatophilaceae</taxon>
        <taxon>Geodermatophilus</taxon>
    </lineage>
</organism>
<dbReference type="GO" id="GO:0004497">
    <property type="term" value="F:monooxygenase activity"/>
    <property type="evidence" value="ECO:0007669"/>
    <property type="project" value="UniProtKB-ARBA"/>
</dbReference>
<dbReference type="AlphaFoldDB" id="A0A285E9L8"/>
<dbReference type="Proteomes" id="UP000219514">
    <property type="component" value="Unassembled WGS sequence"/>
</dbReference>
<evidence type="ECO:0000259" key="5">
    <source>
        <dbReference type="PROSITE" id="PS51296"/>
    </source>
</evidence>
<proteinExistence type="predicted"/>
<feature type="domain" description="Rieske" evidence="5">
    <location>
        <begin position="4"/>
        <end position="100"/>
    </location>
</feature>
<dbReference type="Gene3D" id="2.102.10.10">
    <property type="entry name" value="Rieske [2Fe-2S] iron-sulphur domain"/>
    <property type="match status" value="1"/>
</dbReference>
<evidence type="ECO:0000256" key="4">
    <source>
        <dbReference type="ARBA" id="ARBA00023014"/>
    </source>
</evidence>
<dbReference type="GO" id="GO:0016705">
    <property type="term" value="F:oxidoreductase activity, acting on paired donors, with incorporation or reduction of molecular oxygen"/>
    <property type="evidence" value="ECO:0007669"/>
    <property type="project" value="UniProtKB-ARBA"/>
</dbReference>
<gene>
    <name evidence="6" type="ORF">SAMN06893097_101548</name>
</gene>
<dbReference type="OrthoDB" id="147178at2"/>
<dbReference type="Pfam" id="PF00355">
    <property type="entry name" value="Rieske"/>
    <property type="match status" value="1"/>
</dbReference>
<dbReference type="RefSeq" id="WP_097204138.1">
    <property type="nucleotide sequence ID" value="NZ_JACHXB010000001.1"/>
</dbReference>
<dbReference type="PANTHER" id="PTHR21496:SF23">
    <property type="entry name" value="3-PHENYLPROPIONATE_CINNAMIC ACID DIOXYGENASE FERREDOXIN SUBUNIT"/>
    <property type="match status" value="1"/>
</dbReference>
<protein>
    <submittedName>
        <fullName evidence="6">3-phenylpropionate/trans-cinnamate dioxygenase ferredoxin subunit</fullName>
    </submittedName>
</protein>
<dbReference type="GO" id="GO:0051537">
    <property type="term" value="F:2 iron, 2 sulfur cluster binding"/>
    <property type="evidence" value="ECO:0007669"/>
    <property type="project" value="UniProtKB-KW"/>
</dbReference>
<dbReference type="SUPFAM" id="SSF50022">
    <property type="entry name" value="ISP domain"/>
    <property type="match status" value="1"/>
</dbReference>
<dbReference type="GO" id="GO:0046872">
    <property type="term" value="F:metal ion binding"/>
    <property type="evidence" value="ECO:0007669"/>
    <property type="project" value="UniProtKB-KW"/>
</dbReference>
<evidence type="ECO:0000256" key="3">
    <source>
        <dbReference type="ARBA" id="ARBA00023004"/>
    </source>
</evidence>
<evidence type="ECO:0000313" key="6">
    <source>
        <dbReference type="EMBL" id="SNX94751.1"/>
    </source>
</evidence>
<keyword evidence="2" id="KW-0479">Metal-binding</keyword>
<dbReference type="PANTHER" id="PTHR21496">
    <property type="entry name" value="FERREDOXIN-RELATED"/>
    <property type="match status" value="1"/>
</dbReference>
<keyword evidence="7" id="KW-1185">Reference proteome</keyword>
<dbReference type="CDD" id="cd03528">
    <property type="entry name" value="Rieske_RO_ferredoxin"/>
    <property type="match status" value="1"/>
</dbReference>
<keyword evidence="6" id="KW-0560">Oxidoreductase</keyword>
<evidence type="ECO:0000256" key="1">
    <source>
        <dbReference type="ARBA" id="ARBA00022714"/>
    </source>
</evidence>
<name>A0A285E9L8_9ACTN</name>
<sequence length="102" mass="11324">MDRLFACRVEDLEPGSSTTVKGEVTIAVYRTESDRWFASDDSCTHEQWSLGSDSDLEGGEVVCPLHMARFDLETGKPLCFPATVALRMYDVVIEDGDVYVAL</sequence>
<dbReference type="PROSITE" id="PS51296">
    <property type="entry name" value="RIESKE"/>
    <property type="match status" value="1"/>
</dbReference>
<accession>A0A285E9L8</accession>
<dbReference type="InterPro" id="IPR017941">
    <property type="entry name" value="Rieske_2Fe-2S"/>
</dbReference>
<dbReference type="EMBL" id="OBDO01000001">
    <property type="protein sequence ID" value="SNX94751.1"/>
    <property type="molecule type" value="Genomic_DNA"/>
</dbReference>
<dbReference type="InterPro" id="IPR036922">
    <property type="entry name" value="Rieske_2Fe-2S_sf"/>
</dbReference>
<dbReference type="GO" id="GO:0051213">
    <property type="term" value="F:dioxygenase activity"/>
    <property type="evidence" value="ECO:0007669"/>
    <property type="project" value="UniProtKB-KW"/>
</dbReference>